<keyword evidence="3" id="KW-1185">Reference proteome</keyword>
<sequence length="106" mass="10808">MFASVKYAAASAARKAALLTAGLLLLGIGLGFLTAAMWIVLSLAYGTLTAAAVLGAGYCGLGFIVLALASSPRRRAVVPPAPVHNPLMEAFLAGLQAGTRPSRRKV</sequence>
<dbReference type="RefSeq" id="WP_138864630.1">
    <property type="nucleotide sequence ID" value="NZ_VCPC01000003.1"/>
</dbReference>
<keyword evidence="1" id="KW-0812">Transmembrane</keyword>
<evidence type="ECO:0000313" key="3">
    <source>
        <dbReference type="Proteomes" id="UP001191082"/>
    </source>
</evidence>
<dbReference type="EMBL" id="VCPC01000003">
    <property type="protein sequence ID" value="TMV11565.1"/>
    <property type="molecule type" value="Genomic_DNA"/>
</dbReference>
<evidence type="ECO:0000256" key="1">
    <source>
        <dbReference type="SAM" id="Phobius"/>
    </source>
</evidence>
<protein>
    <recommendedName>
        <fullName evidence="4">Holin-X, holin superfamily III</fullName>
    </recommendedName>
</protein>
<proteinExistence type="predicted"/>
<gene>
    <name evidence="2" type="ORF">FGK64_14910</name>
</gene>
<feature type="transmembrane region" description="Helical" evidence="1">
    <location>
        <begin position="16"/>
        <end position="41"/>
    </location>
</feature>
<evidence type="ECO:0008006" key="4">
    <source>
        <dbReference type="Google" id="ProtNLM"/>
    </source>
</evidence>
<keyword evidence="1" id="KW-1133">Transmembrane helix</keyword>
<reference evidence="2 3" key="1">
    <citation type="submission" date="2019-05" db="EMBL/GenBank/DDBJ databases">
        <title>Marivita sp. nov. isolated from sea sediment.</title>
        <authorList>
            <person name="Kim W."/>
        </authorList>
    </citation>
    <scope>NUCLEOTIDE SEQUENCE [LARGE SCALE GENOMIC DNA]</scope>
    <source>
        <strain evidence="2 3">CAU 1492</strain>
    </source>
</reference>
<dbReference type="Proteomes" id="UP001191082">
    <property type="component" value="Unassembled WGS sequence"/>
</dbReference>
<evidence type="ECO:0000313" key="2">
    <source>
        <dbReference type="EMBL" id="TMV11565.1"/>
    </source>
</evidence>
<name>A0ABY2X8R8_9RHOB</name>
<organism evidence="2 3">
    <name type="scientific">Arenibacterium halophilum</name>
    <dbReference type="NCBI Taxonomy" id="2583821"/>
    <lineage>
        <taxon>Bacteria</taxon>
        <taxon>Pseudomonadati</taxon>
        <taxon>Pseudomonadota</taxon>
        <taxon>Alphaproteobacteria</taxon>
        <taxon>Rhodobacterales</taxon>
        <taxon>Paracoccaceae</taxon>
        <taxon>Arenibacterium</taxon>
    </lineage>
</organism>
<comment type="caution">
    <text evidence="2">The sequence shown here is derived from an EMBL/GenBank/DDBJ whole genome shotgun (WGS) entry which is preliminary data.</text>
</comment>
<feature type="transmembrane region" description="Helical" evidence="1">
    <location>
        <begin position="47"/>
        <end position="69"/>
    </location>
</feature>
<accession>A0ABY2X8R8</accession>
<keyword evidence="1" id="KW-0472">Membrane</keyword>